<evidence type="ECO:0000256" key="7">
    <source>
        <dbReference type="ARBA" id="ARBA00023242"/>
    </source>
</evidence>
<dbReference type="Proteomes" id="UP001652626">
    <property type="component" value="Chromosome W"/>
</dbReference>
<dbReference type="InterPro" id="IPR027806">
    <property type="entry name" value="HARBI1_dom"/>
</dbReference>
<evidence type="ECO:0000256" key="6">
    <source>
        <dbReference type="ARBA" id="ARBA00022801"/>
    </source>
</evidence>
<dbReference type="Pfam" id="PF13359">
    <property type="entry name" value="DDE_Tnp_4"/>
    <property type="match status" value="1"/>
</dbReference>
<reference evidence="10" key="1">
    <citation type="submission" date="2025-08" db="UniProtKB">
        <authorList>
            <consortium name="RefSeq"/>
        </authorList>
    </citation>
    <scope>IDENTIFICATION</scope>
    <source>
        <tissue evidence="10">Whole body</tissue>
    </source>
</reference>
<keyword evidence="6" id="KW-0378">Hydrolase</keyword>
<protein>
    <submittedName>
        <fullName evidence="10">Uncharacterized protein LOC135194625</fullName>
    </submittedName>
</protein>
<proteinExistence type="inferred from homology"/>
<accession>A0ABM4AYC6</accession>
<dbReference type="PANTHER" id="PTHR22930">
    <property type="match status" value="1"/>
</dbReference>
<evidence type="ECO:0000256" key="1">
    <source>
        <dbReference type="ARBA" id="ARBA00001968"/>
    </source>
</evidence>
<sequence length="394" mass="46195">MASDEETLLLLLLRHRRRQRKRKTRSVWVEEILMYREQEGDFYTLYPRLRRSEKKFFNYFRMSIASFDELTSILKLSISRQDTVMGKSIPAEQRLAMTLRFLATGCSFEDLQYAYRCGISTISNIIKDVCQQVWLNMRDDILRQNITEETWKRIADRFERHAQFPNCIGAVDGKHIRIFKPGNSGSSHYNYKNYFSIILLAICDSDYKFIFCDIGCYGRHSDSTIFEDTIFFTKLQEKSLNIPKPRPISTDGCTLPYVLIGDEAFSLSENLLRPYPGKRLTEKMRIFNYRLTRARRYVECSFGILTNKWRIFHTPMKLSLEFCKDVVKACCILHNFVRDRDGFTFEDTLTINGLENIATIPNEGDSLSGPIIREKFSDYFSSREGSVSWQLDCI</sequence>
<dbReference type="PANTHER" id="PTHR22930:SF269">
    <property type="entry name" value="NUCLEASE HARBI1-LIKE PROTEIN"/>
    <property type="match status" value="1"/>
</dbReference>
<keyword evidence="4" id="KW-0540">Nuclease</keyword>
<keyword evidence="5" id="KW-0479">Metal-binding</keyword>
<keyword evidence="9" id="KW-1185">Reference proteome</keyword>
<evidence type="ECO:0000313" key="9">
    <source>
        <dbReference type="Proteomes" id="UP001652626"/>
    </source>
</evidence>
<comment type="subcellular location">
    <subcellularLocation>
        <location evidence="2">Nucleus</location>
    </subcellularLocation>
</comment>
<evidence type="ECO:0000313" key="10">
    <source>
        <dbReference type="RefSeq" id="XP_064076302.1"/>
    </source>
</evidence>
<dbReference type="InterPro" id="IPR045249">
    <property type="entry name" value="HARBI1-like"/>
</dbReference>
<evidence type="ECO:0000256" key="3">
    <source>
        <dbReference type="ARBA" id="ARBA00006958"/>
    </source>
</evidence>
<evidence type="ECO:0000259" key="8">
    <source>
        <dbReference type="Pfam" id="PF13359"/>
    </source>
</evidence>
<dbReference type="GeneID" id="135194625"/>
<organism evidence="9 10">
    <name type="scientific">Vanessa tameamea</name>
    <name type="common">Kamehameha butterfly</name>
    <dbReference type="NCBI Taxonomy" id="334116"/>
    <lineage>
        <taxon>Eukaryota</taxon>
        <taxon>Metazoa</taxon>
        <taxon>Ecdysozoa</taxon>
        <taxon>Arthropoda</taxon>
        <taxon>Hexapoda</taxon>
        <taxon>Insecta</taxon>
        <taxon>Pterygota</taxon>
        <taxon>Neoptera</taxon>
        <taxon>Endopterygota</taxon>
        <taxon>Lepidoptera</taxon>
        <taxon>Glossata</taxon>
        <taxon>Ditrysia</taxon>
        <taxon>Papilionoidea</taxon>
        <taxon>Nymphalidae</taxon>
        <taxon>Nymphalinae</taxon>
        <taxon>Vanessa</taxon>
    </lineage>
</organism>
<evidence type="ECO:0000256" key="2">
    <source>
        <dbReference type="ARBA" id="ARBA00004123"/>
    </source>
</evidence>
<comment type="cofactor">
    <cofactor evidence="1">
        <name>a divalent metal cation</name>
        <dbReference type="ChEBI" id="CHEBI:60240"/>
    </cofactor>
</comment>
<comment type="similarity">
    <text evidence="3">Belongs to the HARBI1 family.</text>
</comment>
<dbReference type="RefSeq" id="XP_064076302.1">
    <property type="nucleotide sequence ID" value="XM_064220232.1"/>
</dbReference>
<feature type="domain" description="DDE Tnp4" evidence="8">
    <location>
        <begin position="171"/>
        <end position="335"/>
    </location>
</feature>
<keyword evidence="7" id="KW-0539">Nucleus</keyword>
<evidence type="ECO:0000256" key="4">
    <source>
        <dbReference type="ARBA" id="ARBA00022722"/>
    </source>
</evidence>
<name>A0ABM4AYC6_VANTA</name>
<evidence type="ECO:0000256" key="5">
    <source>
        <dbReference type="ARBA" id="ARBA00022723"/>
    </source>
</evidence>
<gene>
    <name evidence="10" type="primary">LOC135194625</name>
</gene>